<reference evidence="5" key="3">
    <citation type="journal article" date="2002" name="Nucleic Acids Res.">
        <title>Metallo-beta-lactamase fold within nucleic acids processing enzymes: the beta-CASP family.</title>
        <authorList>
            <person name="Callebaut I."/>
            <person name="Moshous D."/>
            <person name="Mornon J.P."/>
            <person name="de Villartay J.P."/>
        </authorList>
    </citation>
    <scope>NUCLEOTIDE SEQUENCE</scope>
</reference>
<dbReference type="InterPro" id="IPR050855">
    <property type="entry name" value="NDM-1-like"/>
</dbReference>
<dbReference type="RefSeq" id="WP_051378636.1">
    <property type="nucleotide sequence ID" value="NZ_AXWS01000013.1"/>
</dbReference>
<dbReference type="InterPro" id="IPR001279">
    <property type="entry name" value="Metallo-B-lactamas"/>
</dbReference>
<dbReference type="EC" id="3.-.-.-" evidence="5"/>
<reference evidence="5" key="2">
    <citation type="journal article" date="2001" name="FEBS Lett.">
        <title>Expansion of the zinc metallo-hydrolase family of the beta-lactamase fold.</title>
        <authorList>
            <person name="Daiyasu H."/>
            <person name="Osaka K."/>
            <person name="Ishino Y."/>
            <person name="Toh H."/>
        </authorList>
    </citation>
    <scope>NUCLEOTIDE SEQUENCE</scope>
</reference>
<evidence type="ECO:0000256" key="2">
    <source>
        <dbReference type="SAM" id="SignalP"/>
    </source>
</evidence>
<keyword evidence="4" id="KW-1185">Reference proteome</keyword>
<accession>A0A8B6X9L0</accession>
<feature type="signal peptide" evidence="2">
    <location>
        <begin position="1"/>
        <end position="22"/>
    </location>
</feature>
<comment type="similarity">
    <text evidence="1">Belongs to the metallo-beta-lactamase superfamily. Class-B beta-lactamase family.</text>
</comment>
<dbReference type="PANTHER" id="PTHR42951">
    <property type="entry name" value="METALLO-BETA-LACTAMASE DOMAIN-CONTAINING"/>
    <property type="match status" value="1"/>
</dbReference>
<dbReference type="GO" id="GO:0017001">
    <property type="term" value="P:antibiotic catabolic process"/>
    <property type="evidence" value="ECO:0007669"/>
    <property type="project" value="UniProtKB-ARBA"/>
</dbReference>
<dbReference type="InterPro" id="IPR036866">
    <property type="entry name" value="RibonucZ/Hydroxyglut_hydro"/>
</dbReference>
<sequence length="302" mass="32122">MNLPFRRLALAAAFALATTASAQTPPDFSKVEIRTVRLADDLHVLEGQGGQISVLSGPDGVLLVDSQFAPLTDRLVAAIRRISDKPVRYLVNTHVHGDHTGGNENFAKLGATLLSRDQLRERLARPNPAADGTPGKPAPAGALPAITYDGPVTLHIDGEDVKLIPVRAAHTDGDTLVQFVKHDVLAVGDYFRTVGYPVVDLNNGGSLRGLLDGLGATIGRAGPSTKIVPGHGPITDRAGLIAQRDLILAVRDRVAPLVAEGRTVDEVLAAKPTAEFDDKVPQSAQTSERFVRWLYAELKAGR</sequence>
<dbReference type="Proteomes" id="UP000675920">
    <property type="component" value="Unplaced"/>
</dbReference>
<dbReference type="SMART" id="SM00849">
    <property type="entry name" value="Lactamase_B"/>
    <property type="match status" value="1"/>
</dbReference>
<reference evidence="5" key="5">
    <citation type="submission" date="2025-08" db="UniProtKB">
        <authorList>
            <consortium name="RefSeq"/>
        </authorList>
    </citation>
    <scope>IDENTIFICATION</scope>
</reference>
<dbReference type="Pfam" id="PF00753">
    <property type="entry name" value="Lactamase_B"/>
    <property type="match status" value="1"/>
</dbReference>
<protein>
    <submittedName>
        <fullName evidence="5">MBL fold metallo-hydrolase</fullName>
        <ecNumber evidence="5">3.-.-.-</ecNumber>
    </submittedName>
</protein>
<evidence type="ECO:0000313" key="5">
    <source>
        <dbReference type="RefSeq" id="WP_051378636.1"/>
    </source>
</evidence>
<dbReference type="OrthoDB" id="1273797at2"/>
<proteinExistence type="inferred from homology"/>
<evidence type="ECO:0000313" key="4">
    <source>
        <dbReference type="Proteomes" id="UP000675920"/>
    </source>
</evidence>
<reference evidence="5" key="4">
    <citation type="journal article" date="2007" name="Biochem. Pharmacol.">
        <title>Metallo-beta-lactamases (classification, activity, genetic organization, structure, zinc coordination) and their superfamily.</title>
        <authorList>
            <person name="Bebrone C."/>
        </authorList>
    </citation>
    <scope>NUCLEOTIDE SEQUENCE</scope>
</reference>
<feature type="chain" id="PRO_5034244664" evidence="2">
    <location>
        <begin position="23"/>
        <end position="302"/>
    </location>
</feature>
<reference evidence="5" key="1">
    <citation type="journal article" date="1999" name="In Silico Biol.">
        <title>An evolutionary classification of the metallo-beta-lactamase fold proteins.</title>
        <authorList>
            <person name="Aravind L."/>
        </authorList>
    </citation>
    <scope>NUCLEOTIDE SEQUENCE</scope>
</reference>
<dbReference type="AlphaFoldDB" id="A0A8B6X9L0"/>
<dbReference type="CDD" id="cd16282">
    <property type="entry name" value="metallo-hydrolase-like_MBL-fold"/>
    <property type="match status" value="1"/>
</dbReference>
<dbReference type="SUPFAM" id="SSF56281">
    <property type="entry name" value="Metallo-hydrolase/oxidoreductase"/>
    <property type="match status" value="1"/>
</dbReference>
<evidence type="ECO:0000256" key="1">
    <source>
        <dbReference type="ARBA" id="ARBA00005250"/>
    </source>
</evidence>
<dbReference type="Gene3D" id="3.60.15.10">
    <property type="entry name" value="Ribonuclease Z/Hydroxyacylglutathione hydrolase-like"/>
    <property type="match status" value="1"/>
</dbReference>
<evidence type="ECO:0000259" key="3">
    <source>
        <dbReference type="SMART" id="SM00849"/>
    </source>
</evidence>
<organism evidence="4 5">
    <name type="scientific">Derxia gummosa DSM 723</name>
    <dbReference type="NCBI Taxonomy" id="1121388"/>
    <lineage>
        <taxon>Bacteria</taxon>
        <taxon>Pseudomonadati</taxon>
        <taxon>Pseudomonadota</taxon>
        <taxon>Betaproteobacteria</taxon>
        <taxon>Burkholderiales</taxon>
        <taxon>Alcaligenaceae</taxon>
        <taxon>Derxia</taxon>
    </lineage>
</organism>
<keyword evidence="2" id="KW-0732">Signal</keyword>
<feature type="domain" description="Metallo-beta-lactamase" evidence="3">
    <location>
        <begin position="49"/>
        <end position="231"/>
    </location>
</feature>
<name>A0A8B6X9L0_9BURK</name>
<dbReference type="PANTHER" id="PTHR42951:SF4">
    <property type="entry name" value="ACYL-COENZYME A THIOESTERASE MBLAC2"/>
    <property type="match status" value="1"/>
</dbReference>